<feature type="transmembrane region" description="Helical" evidence="1">
    <location>
        <begin position="12"/>
        <end position="31"/>
    </location>
</feature>
<dbReference type="CDD" id="cd15482">
    <property type="entry name" value="Sialidase_non-viral"/>
    <property type="match status" value="1"/>
</dbReference>
<comment type="caution">
    <text evidence="2">The sequence shown here is derived from an EMBL/GenBank/DDBJ whole genome shotgun (WGS) entry which is preliminary data.</text>
</comment>
<keyword evidence="1" id="KW-0472">Membrane</keyword>
<organism evidence="2 3">
    <name type="scientific">Paenibacillus macquariensis</name>
    <dbReference type="NCBI Taxonomy" id="948756"/>
    <lineage>
        <taxon>Bacteria</taxon>
        <taxon>Bacillati</taxon>
        <taxon>Bacillota</taxon>
        <taxon>Bacilli</taxon>
        <taxon>Bacillales</taxon>
        <taxon>Paenibacillaceae</taxon>
        <taxon>Paenibacillus</taxon>
    </lineage>
</organism>
<dbReference type="Gene3D" id="2.130.10.10">
    <property type="entry name" value="YVTN repeat-like/Quinoprotein amine dehydrogenase"/>
    <property type="match status" value="1"/>
</dbReference>
<keyword evidence="1" id="KW-1133">Transmembrane helix</keyword>
<dbReference type="RefSeq" id="WP_068588841.1">
    <property type="nucleotide sequence ID" value="NZ_FTNK01000009.1"/>
</dbReference>
<evidence type="ECO:0000256" key="1">
    <source>
        <dbReference type="SAM" id="Phobius"/>
    </source>
</evidence>
<evidence type="ECO:0000313" key="3">
    <source>
        <dbReference type="Proteomes" id="UP000186666"/>
    </source>
</evidence>
<gene>
    <name evidence="2" type="ORF">SAMN05421578_10971</name>
</gene>
<protein>
    <recommendedName>
        <fullName evidence="4">Glycosyl hydrolase</fullName>
    </recommendedName>
</protein>
<reference evidence="2 3" key="1">
    <citation type="submission" date="2017-01" db="EMBL/GenBank/DDBJ databases">
        <authorList>
            <person name="Varghese N."/>
            <person name="Submissions S."/>
        </authorList>
    </citation>
    <scope>NUCLEOTIDE SEQUENCE [LARGE SCALE GENOMIC DNA]</scope>
    <source>
        <strain evidence="2 3">ATCC 23464</strain>
    </source>
</reference>
<name>A0ABY1K468_9BACL</name>
<keyword evidence="3" id="KW-1185">Reference proteome</keyword>
<dbReference type="Proteomes" id="UP000186666">
    <property type="component" value="Unassembled WGS sequence"/>
</dbReference>
<keyword evidence="1" id="KW-0812">Transmembrane</keyword>
<sequence length="310" mass="35050">MTSNKQYRKLKIVSVVITLLLLITIGVTYYLKFYKEDLNRILAMTNTMKSDEENNRYQIYSKKLRVTYDDGYHWKVVPASLEELFAGDYNGSRQKLIDGSYVITRDRMAFVIGEEIVIDNEYRGTYFSVLQSIDKGKTWIKRHIIDSPDVRVRFLGFTSEQNGYLIISSEGTMGFEANAIYKTNNGGNRWIMTGTVKDTNRHITSGSFINENIGFISFGSIAVNSEPEGPSVYRTFDGGKNWDEIEVPIPSEFKGIFTVAEVPTFDGIQGVLHVNQGPNGDYQGGKVLARFISIDEGATWSFVDLVDPVQ</sequence>
<dbReference type="InterPro" id="IPR015943">
    <property type="entry name" value="WD40/YVTN_repeat-like_dom_sf"/>
</dbReference>
<proteinExistence type="predicted"/>
<evidence type="ECO:0000313" key="2">
    <source>
        <dbReference type="EMBL" id="SIR23455.1"/>
    </source>
</evidence>
<accession>A0ABY1K468</accession>
<dbReference type="EMBL" id="FTNK01000009">
    <property type="protein sequence ID" value="SIR23455.1"/>
    <property type="molecule type" value="Genomic_DNA"/>
</dbReference>
<evidence type="ECO:0008006" key="4">
    <source>
        <dbReference type="Google" id="ProtNLM"/>
    </source>
</evidence>
<dbReference type="SUPFAM" id="SSF110296">
    <property type="entry name" value="Oligoxyloglucan reducing end-specific cellobiohydrolase"/>
    <property type="match status" value="1"/>
</dbReference>